<dbReference type="SUPFAM" id="SSF55729">
    <property type="entry name" value="Acyl-CoA N-acyltransferases (Nat)"/>
    <property type="match status" value="1"/>
</dbReference>
<reference evidence="5 6" key="1">
    <citation type="submission" date="2020-06" db="EMBL/GenBank/DDBJ databases">
        <title>Methanofollis fontis sp. nov., a methanogen isolated from marine sediments near a cold seep at Four-Way Closure Ridge offshore southwestern Taiwan.</title>
        <authorList>
            <person name="Chen S.-C."/>
            <person name="Teng N.-H."/>
            <person name="Lin Y.-S."/>
            <person name="Lai M.-C."/>
            <person name="Chen H.-H."/>
            <person name="Wang C.-C."/>
        </authorList>
    </citation>
    <scope>NUCLEOTIDE SEQUENCE [LARGE SCALE GENOMIC DNA]</scope>
    <source>
        <strain evidence="5 6">DSM 2702</strain>
    </source>
</reference>
<dbReference type="GO" id="GO:0005840">
    <property type="term" value="C:ribosome"/>
    <property type="evidence" value="ECO:0007669"/>
    <property type="project" value="UniProtKB-KW"/>
</dbReference>
<dbReference type="CDD" id="cd04301">
    <property type="entry name" value="NAT_SF"/>
    <property type="match status" value="1"/>
</dbReference>
<comment type="caution">
    <text evidence="5">The sequence shown here is derived from an EMBL/GenBank/DDBJ whole genome shotgun (WGS) entry which is preliminary data.</text>
</comment>
<dbReference type="InterPro" id="IPR016181">
    <property type="entry name" value="Acyl_CoA_acyltransferase"/>
</dbReference>
<keyword evidence="1 5" id="KW-0808">Transferase</keyword>
<dbReference type="InterPro" id="IPR000182">
    <property type="entry name" value="GNAT_dom"/>
</dbReference>
<name>A0A7K4HNL2_9EURY</name>
<gene>
    <name evidence="5" type="primary">rimI</name>
    <name evidence="5" type="ORF">HWN36_05370</name>
</gene>
<evidence type="ECO:0000259" key="4">
    <source>
        <dbReference type="PROSITE" id="PS51186"/>
    </source>
</evidence>
<comment type="similarity">
    <text evidence="3">Belongs to the acetyltransferase family. MAK3 subfamily.</text>
</comment>
<dbReference type="AlphaFoldDB" id="A0A7K4HNL2"/>
<dbReference type="Gene3D" id="3.40.630.30">
    <property type="match status" value="1"/>
</dbReference>
<dbReference type="RefSeq" id="WP_176788420.1">
    <property type="nucleotide sequence ID" value="NZ_JABXWR010000001.1"/>
</dbReference>
<evidence type="ECO:0000256" key="3">
    <source>
        <dbReference type="ARBA" id="ARBA00024025"/>
    </source>
</evidence>
<dbReference type="NCBIfam" id="TIGR01575">
    <property type="entry name" value="rimI"/>
    <property type="match status" value="1"/>
</dbReference>
<dbReference type="GO" id="GO:0031417">
    <property type="term" value="C:NatC complex"/>
    <property type="evidence" value="ECO:0007669"/>
    <property type="project" value="TreeGrafter"/>
</dbReference>
<dbReference type="PROSITE" id="PS51186">
    <property type="entry name" value="GNAT"/>
    <property type="match status" value="1"/>
</dbReference>
<keyword evidence="5" id="KW-0689">Ribosomal protein</keyword>
<organism evidence="5 6">
    <name type="scientific">Methanofollis tationis</name>
    <dbReference type="NCBI Taxonomy" id="81417"/>
    <lineage>
        <taxon>Archaea</taxon>
        <taxon>Methanobacteriati</taxon>
        <taxon>Methanobacteriota</taxon>
        <taxon>Stenosarchaea group</taxon>
        <taxon>Methanomicrobia</taxon>
        <taxon>Methanomicrobiales</taxon>
        <taxon>Methanomicrobiaceae</taxon>
        <taxon>Methanofollis</taxon>
    </lineage>
</organism>
<evidence type="ECO:0000256" key="2">
    <source>
        <dbReference type="ARBA" id="ARBA00023315"/>
    </source>
</evidence>
<proteinExistence type="inferred from homology"/>
<evidence type="ECO:0000313" key="6">
    <source>
        <dbReference type="Proteomes" id="UP000570823"/>
    </source>
</evidence>
<dbReference type="PANTHER" id="PTHR45896:SF1">
    <property type="entry name" value="N-ALPHA-ACETYLTRANSFERASE 30"/>
    <property type="match status" value="1"/>
</dbReference>
<dbReference type="Proteomes" id="UP000570823">
    <property type="component" value="Unassembled WGS sequence"/>
</dbReference>
<feature type="domain" description="N-acetyltransferase" evidence="4">
    <location>
        <begin position="6"/>
        <end position="153"/>
    </location>
</feature>
<keyword evidence="5" id="KW-0687">Ribonucleoprotein</keyword>
<evidence type="ECO:0000313" key="5">
    <source>
        <dbReference type="EMBL" id="NVO66752.1"/>
    </source>
</evidence>
<dbReference type="GO" id="GO:0004596">
    <property type="term" value="F:protein-N-terminal amino-acid acetyltransferase activity"/>
    <property type="evidence" value="ECO:0007669"/>
    <property type="project" value="InterPro"/>
</dbReference>
<keyword evidence="2" id="KW-0012">Acyltransferase</keyword>
<dbReference type="EMBL" id="JABXWR010000001">
    <property type="protein sequence ID" value="NVO66752.1"/>
    <property type="molecule type" value="Genomic_DNA"/>
</dbReference>
<dbReference type="OrthoDB" id="43754at2157"/>
<keyword evidence="6" id="KW-1185">Reference proteome</keyword>
<evidence type="ECO:0000256" key="1">
    <source>
        <dbReference type="ARBA" id="ARBA00022679"/>
    </source>
</evidence>
<dbReference type="InterPro" id="IPR006464">
    <property type="entry name" value="AcTrfase_RimI/Ard1"/>
</dbReference>
<dbReference type="Pfam" id="PF00583">
    <property type="entry name" value="Acetyltransf_1"/>
    <property type="match status" value="1"/>
</dbReference>
<dbReference type="PANTHER" id="PTHR45896">
    <property type="entry name" value="N-ALPHA-ACETYLTRANSFERASE 30"/>
    <property type="match status" value="1"/>
</dbReference>
<dbReference type="InterPro" id="IPR044542">
    <property type="entry name" value="NAA30-like"/>
</dbReference>
<accession>A0A7K4HNL2</accession>
<protein>
    <submittedName>
        <fullName evidence="5">Ribosomal protein S18-alanine N-acetyltransferase</fullName>
    </submittedName>
</protein>
<sequence>MEGPGFFLRRAKAEDIPAIVAIEKDSFVDPWNEETFQQSLEYWADSFFVAIVGGHVAGFIVGGLEDTGEAIYGHICNFAVAERFRGCGIGRMLVRRAEQQFALRLAEGVQLEVRVSNTPAQAFYQKLGYEPVFTVGGYYSNGEDALVMMKWFRF</sequence>